<dbReference type="Pfam" id="PF02931">
    <property type="entry name" value="Neur_chan_LBD"/>
    <property type="match status" value="1"/>
</dbReference>
<dbReference type="InterPro" id="IPR006202">
    <property type="entry name" value="Neur_chan_lig-bd"/>
</dbReference>
<dbReference type="GO" id="GO:0005230">
    <property type="term" value="F:extracellular ligand-gated monoatomic ion channel activity"/>
    <property type="evidence" value="ECO:0007669"/>
    <property type="project" value="InterPro"/>
</dbReference>
<organism evidence="2 3">
    <name type="scientific">Elysia marginata</name>
    <dbReference type="NCBI Taxonomy" id="1093978"/>
    <lineage>
        <taxon>Eukaryota</taxon>
        <taxon>Metazoa</taxon>
        <taxon>Spiralia</taxon>
        <taxon>Lophotrochozoa</taxon>
        <taxon>Mollusca</taxon>
        <taxon>Gastropoda</taxon>
        <taxon>Heterobranchia</taxon>
        <taxon>Euthyneura</taxon>
        <taxon>Panpulmonata</taxon>
        <taxon>Sacoglossa</taxon>
        <taxon>Placobranchoidea</taxon>
        <taxon>Plakobranchidae</taxon>
        <taxon>Elysia</taxon>
    </lineage>
</organism>
<proteinExistence type="predicted"/>
<reference evidence="2 3" key="1">
    <citation type="journal article" date="2021" name="Elife">
        <title>Chloroplast acquisition without the gene transfer in kleptoplastic sea slugs, Plakobranchus ocellatus.</title>
        <authorList>
            <person name="Maeda T."/>
            <person name="Takahashi S."/>
            <person name="Yoshida T."/>
            <person name="Shimamura S."/>
            <person name="Takaki Y."/>
            <person name="Nagai Y."/>
            <person name="Toyoda A."/>
            <person name="Suzuki Y."/>
            <person name="Arimoto A."/>
            <person name="Ishii H."/>
            <person name="Satoh N."/>
            <person name="Nishiyama T."/>
            <person name="Hasebe M."/>
            <person name="Maruyama T."/>
            <person name="Minagawa J."/>
            <person name="Obokata J."/>
            <person name="Shigenobu S."/>
        </authorList>
    </citation>
    <scope>NUCLEOTIDE SEQUENCE [LARGE SCALE GENOMIC DNA]</scope>
</reference>
<accession>A0AAV4GLB2</accession>
<dbReference type="Proteomes" id="UP000762676">
    <property type="component" value="Unassembled WGS sequence"/>
</dbReference>
<evidence type="ECO:0000313" key="3">
    <source>
        <dbReference type="Proteomes" id="UP000762676"/>
    </source>
</evidence>
<dbReference type="InterPro" id="IPR036734">
    <property type="entry name" value="Neur_chan_lig-bd_sf"/>
</dbReference>
<sequence length="146" mass="16937">MMRSTLKHFTNTGAVLITPFLVWSFLFNLGNGQSYSSTLSLFDSVLGNNSAYNTRIRPLTDQSQVINVSVEFSLIAILTMDDKRQEFITNGFLGLTWTDQVVPWNPWGNRIYVMNVYPNDIWRPRLVLLNTLGDRDLFEDDYRYKN</sequence>
<name>A0AAV4GLB2_9GAST</name>
<keyword evidence="3" id="KW-1185">Reference proteome</keyword>
<dbReference type="GO" id="GO:0016020">
    <property type="term" value="C:membrane"/>
    <property type="evidence" value="ECO:0007669"/>
    <property type="project" value="InterPro"/>
</dbReference>
<evidence type="ECO:0000313" key="2">
    <source>
        <dbReference type="EMBL" id="GFR86222.1"/>
    </source>
</evidence>
<gene>
    <name evidence="2" type="ORF">ElyMa_004194400</name>
</gene>
<dbReference type="EMBL" id="BMAT01008483">
    <property type="protein sequence ID" value="GFR86222.1"/>
    <property type="molecule type" value="Genomic_DNA"/>
</dbReference>
<dbReference type="Gene3D" id="2.70.170.10">
    <property type="entry name" value="Neurotransmitter-gated ion-channel ligand-binding domain"/>
    <property type="match status" value="1"/>
</dbReference>
<comment type="caution">
    <text evidence="2">The sequence shown here is derived from an EMBL/GenBank/DDBJ whole genome shotgun (WGS) entry which is preliminary data.</text>
</comment>
<dbReference type="AlphaFoldDB" id="A0AAV4GLB2"/>
<dbReference type="SUPFAM" id="SSF63712">
    <property type="entry name" value="Nicotinic receptor ligand binding domain-like"/>
    <property type="match status" value="1"/>
</dbReference>
<keyword evidence="2" id="KW-0675">Receptor</keyword>
<feature type="domain" description="Neurotransmitter-gated ion-channel ligand-binding" evidence="1">
    <location>
        <begin position="44"/>
        <end position="131"/>
    </location>
</feature>
<evidence type="ECO:0000259" key="1">
    <source>
        <dbReference type="Pfam" id="PF02931"/>
    </source>
</evidence>
<protein>
    <submittedName>
        <fullName evidence="2">Neuronal acetylcholine receptor subunit alpha-6</fullName>
    </submittedName>
</protein>